<dbReference type="GO" id="GO:0005886">
    <property type="term" value="C:plasma membrane"/>
    <property type="evidence" value="ECO:0007669"/>
    <property type="project" value="UniProtKB-SubCell"/>
</dbReference>
<evidence type="ECO:0000256" key="6">
    <source>
        <dbReference type="ARBA" id="ARBA00023251"/>
    </source>
</evidence>
<accession>A0A378X3N0</accession>
<keyword evidence="5 8" id="KW-0067">ATP-binding</keyword>
<dbReference type="PANTHER" id="PTHR42711">
    <property type="entry name" value="ABC TRANSPORTER ATP-BINDING PROTEIN"/>
    <property type="match status" value="1"/>
</dbReference>
<name>A0A378X3N0_9NOCA</name>
<dbReference type="SMART" id="SM00382">
    <property type="entry name" value="AAA"/>
    <property type="match status" value="1"/>
</dbReference>
<keyword evidence="3" id="KW-0813">Transport</keyword>
<gene>
    <name evidence="8" type="primary">drrA_9</name>
    <name evidence="8" type="ORF">NCTC13184_05986</name>
</gene>
<dbReference type="CDD" id="cd03230">
    <property type="entry name" value="ABC_DR_subfamily_A"/>
    <property type="match status" value="1"/>
</dbReference>
<sequence>MEIAIQAEGLSKRFGNLIALAPLNLEVRRGEVLGYLGPNGAGKTVTIRLLLGMLHPSAGQAQIFGCDVRRCAPQVHRRLAYVGGETNLWPGLTGEETLHLLGRVQSRVDADYRDELIERFALDPSKRVRSYSKGNRQKVALIAALMSRADLLVLDEPSTGLDPLMEREFRACVAEAKTNGQTVFLSSHILSEVESLADRVAILRSGRLVEIGTLADMRHLAALSIEATFTGTPPTLPRFPVSAASRSTETACGYMPAARSNRCWNGSPPLG</sequence>
<keyword evidence="4" id="KW-0547">Nucleotide-binding</keyword>
<feature type="domain" description="ABC transporter" evidence="7">
    <location>
        <begin position="5"/>
        <end position="230"/>
    </location>
</feature>
<protein>
    <submittedName>
        <fullName evidence="8">Daunorubicin/doxorubicin resistance ATP-binding protein DrrA</fullName>
        <ecNumber evidence="8">3.6.3.-</ecNumber>
    </submittedName>
</protein>
<dbReference type="InterPro" id="IPR050763">
    <property type="entry name" value="ABC_transporter_ATP-binding"/>
</dbReference>
<dbReference type="Proteomes" id="UP000255082">
    <property type="component" value="Unassembled WGS sequence"/>
</dbReference>
<dbReference type="Gene3D" id="3.40.50.300">
    <property type="entry name" value="P-loop containing nucleotide triphosphate hydrolases"/>
    <property type="match status" value="1"/>
</dbReference>
<evidence type="ECO:0000256" key="1">
    <source>
        <dbReference type="ARBA" id="ARBA00004202"/>
    </source>
</evidence>
<comment type="subcellular location">
    <subcellularLocation>
        <location evidence="1">Cell membrane</location>
        <topology evidence="1">Peripheral membrane protein</topology>
    </subcellularLocation>
</comment>
<proteinExistence type="inferred from homology"/>
<dbReference type="AlphaFoldDB" id="A0A378X3N0"/>
<dbReference type="PROSITE" id="PS00211">
    <property type="entry name" value="ABC_TRANSPORTER_1"/>
    <property type="match status" value="1"/>
</dbReference>
<keyword evidence="6" id="KW-0046">Antibiotic resistance</keyword>
<dbReference type="SUPFAM" id="SSF52540">
    <property type="entry name" value="P-loop containing nucleoside triphosphate hydrolases"/>
    <property type="match status" value="1"/>
</dbReference>
<reference evidence="8 9" key="1">
    <citation type="submission" date="2018-06" db="EMBL/GenBank/DDBJ databases">
        <authorList>
            <consortium name="Pathogen Informatics"/>
            <person name="Doyle S."/>
        </authorList>
    </citation>
    <scope>NUCLEOTIDE SEQUENCE [LARGE SCALE GENOMIC DNA]</scope>
    <source>
        <strain evidence="8 9">NCTC13184</strain>
    </source>
</reference>
<organism evidence="8 9">
    <name type="scientific">Nocardia africana</name>
    <dbReference type="NCBI Taxonomy" id="134964"/>
    <lineage>
        <taxon>Bacteria</taxon>
        <taxon>Bacillati</taxon>
        <taxon>Actinomycetota</taxon>
        <taxon>Actinomycetes</taxon>
        <taxon>Mycobacteriales</taxon>
        <taxon>Nocardiaceae</taxon>
        <taxon>Nocardia</taxon>
    </lineage>
</organism>
<dbReference type="GO" id="GO:0016887">
    <property type="term" value="F:ATP hydrolysis activity"/>
    <property type="evidence" value="ECO:0007669"/>
    <property type="project" value="InterPro"/>
</dbReference>
<evidence type="ECO:0000256" key="3">
    <source>
        <dbReference type="ARBA" id="ARBA00022448"/>
    </source>
</evidence>
<keyword evidence="8" id="KW-0378">Hydrolase</keyword>
<dbReference type="RefSeq" id="WP_372464308.1">
    <property type="nucleotide sequence ID" value="NZ_UGRU01000001.1"/>
</dbReference>
<evidence type="ECO:0000256" key="4">
    <source>
        <dbReference type="ARBA" id="ARBA00022741"/>
    </source>
</evidence>
<comment type="similarity">
    <text evidence="2">Belongs to the ABC transporter superfamily.</text>
</comment>
<dbReference type="Pfam" id="PF00005">
    <property type="entry name" value="ABC_tran"/>
    <property type="match status" value="1"/>
</dbReference>
<dbReference type="InterPro" id="IPR027417">
    <property type="entry name" value="P-loop_NTPase"/>
</dbReference>
<dbReference type="PANTHER" id="PTHR42711:SF5">
    <property type="entry name" value="ABC TRANSPORTER ATP-BINDING PROTEIN NATA"/>
    <property type="match status" value="1"/>
</dbReference>
<dbReference type="GO" id="GO:0005524">
    <property type="term" value="F:ATP binding"/>
    <property type="evidence" value="ECO:0007669"/>
    <property type="project" value="UniProtKB-KW"/>
</dbReference>
<evidence type="ECO:0000256" key="5">
    <source>
        <dbReference type="ARBA" id="ARBA00022840"/>
    </source>
</evidence>
<dbReference type="InterPro" id="IPR017871">
    <property type="entry name" value="ABC_transporter-like_CS"/>
</dbReference>
<dbReference type="PROSITE" id="PS50893">
    <property type="entry name" value="ABC_TRANSPORTER_2"/>
    <property type="match status" value="1"/>
</dbReference>
<dbReference type="EMBL" id="UGRU01000001">
    <property type="protein sequence ID" value="SUA47445.1"/>
    <property type="molecule type" value="Genomic_DNA"/>
</dbReference>
<dbReference type="EC" id="3.6.3.-" evidence="8"/>
<dbReference type="GO" id="GO:0046677">
    <property type="term" value="P:response to antibiotic"/>
    <property type="evidence" value="ECO:0007669"/>
    <property type="project" value="UniProtKB-KW"/>
</dbReference>
<evidence type="ECO:0000313" key="9">
    <source>
        <dbReference type="Proteomes" id="UP000255082"/>
    </source>
</evidence>
<evidence type="ECO:0000256" key="2">
    <source>
        <dbReference type="ARBA" id="ARBA00005417"/>
    </source>
</evidence>
<evidence type="ECO:0000259" key="7">
    <source>
        <dbReference type="PROSITE" id="PS50893"/>
    </source>
</evidence>
<dbReference type="InterPro" id="IPR003439">
    <property type="entry name" value="ABC_transporter-like_ATP-bd"/>
</dbReference>
<dbReference type="InterPro" id="IPR003593">
    <property type="entry name" value="AAA+_ATPase"/>
</dbReference>
<evidence type="ECO:0000313" key="8">
    <source>
        <dbReference type="EMBL" id="SUA47445.1"/>
    </source>
</evidence>